<dbReference type="PIRSF" id="PIRSF019169">
    <property type="entry name" value="PilM"/>
    <property type="match status" value="1"/>
</dbReference>
<dbReference type="RefSeq" id="WP_015908258.1">
    <property type="nucleotide sequence ID" value="NZ_FUZJ01000001.1"/>
</dbReference>
<sequence length="320" mass="37318">MSEKVVVEIGKNYIRVVEGKYHNEVIEIDRFFEKNLDDNIIREDIKVDDVLLQIELRSFFNQNKVGKKNVNVIFSGISNILIRELEMPYVTDDKVYNMICHEARQYFPINIDNYVLDYKQLRIFDEGKIKKQKVLIVGVHRFLIEGVINAFRNSGIKISKIDIEPNSIVKLFKIERKLNKQTDDNSYLIANITRNGVSTSVVANNELCATKLFPLVQLEEMFKENSEQSYDYEFSYIEDLISESIIKFYDFVRTREEPITNIKKVYLTGEVCQHIDISDILKKRINMDVELVSGFKSIKKIGTQEKSVMFSYVTVFSGLI</sequence>
<dbReference type="Gene3D" id="3.30.1490.300">
    <property type="match status" value="1"/>
</dbReference>
<accession>A0ABY1S7X6</accession>
<proteinExistence type="predicted"/>
<dbReference type="GeneID" id="31773225"/>
<dbReference type="PANTHER" id="PTHR32432">
    <property type="entry name" value="CELL DIVISION PROTEIN FTSA-RELATED"/>
    <property type="match status" value="1"/>
</dbReference>
<dbReference type="EMBL" id="FXXC01000001">
    <property type="protein sequence ID" value="SMR92770.1"/>
    <property type="molecule type" value="Genomic_DNA"/>
</dbReference>
<gene>
    <name evidence="1" type="ORF">SAMN05216240_1194</name>
</gene>
<protein>
    <submittedName>
        <fullName evidence="1">Type IV pilus assembly protein PilM</fullName>
    </submittedName>
</protein>
<dbReference type="SUPFAM" id="SSF53067">
    <property type="entry name" value="Actin-like ATPase domain"/>
    <property type="match status" value="1"/>
</dbReference>
<dbReference type="InterPro" id="IPR043129">
    <property type="entry name" value="ATPase_NBD"/>
</dbReference>
<organism evidence="1 2">
    <name type="scientific">Caldicellulosiruptor bescii</name>
    <name type="common">Anaerocellum thermophilum</name>
    <dbReference type="NCBI Taxonomy" id="31899"/>
    <lineage>
        <taxon>Bacteria</taxon>
        <taxon>Bacillati</taxon>
        <taxon>Bacillota</taxon>
        <taxon>Bacillota incertae sedis</taxon>
        <taxon>Caldicellulosiruptorales</taxon>
        <taxon>Caldicellulosiruptoraceae</taxon>
        <taxon>Caldicellulosiruptor</taxon>
    </lineage>
</organism>
<dbReference type="PANTHER" id="PTHR32432:SF3">
    <property type="entry name" value="ETHANOLAMINE UTILIZATION PROTEIN EUTJ"/>
    <property type="match status" value="1"/>
</dbReference>
<comment type="caution">
    <text evidence="1">The sequence shown here is derived from an EMBL/GenBank/DDBJ whole genome shotgun (WGS) entry which is preliminary data.</text>
</comment>
<dbReference type="InterPro" id="IPR050696">
    <property type="entry name" value="FtsA/MreB"/>
</dbReference>
<dbReference type="Pfam" id="PF11104">
    <property type="entry name" value="PilM_2"/>
    <property type="match status" value="1"/>
</dbReference>
<name>A0ABY1S7X6_CALBS</name>
<evidence type="ECO:0000313" key="1">
    <source>
        <dbReference type="EMBL" id="SMR92770.1"/>
    </source>
</evidence>
<dbReference type="InterPro" id="IPR005883">
    <property type="entry name" value="PilM"/>
</dbReference>
<evidence type="ECO:0000313" key="2">
    <source>
        <dbReference type="Proteomes" id="UP000196803"/>
    </source>
</evidence>
<keyword evidence="2" id="KW-1185">Reference proteome</keyword>
<reference evidence="1 2" key="1">
    <citation type="submission" date="2017-05" db="EMBL/GenBank/DDBJ databases">
        <authorList>
            <person name="Varghese N."/>
            <person name="Submissions S."/>
        </authorList>
    </citation>
    <scope>NUCLEOTIDE SEQUENCE [LARGE SCALE GENOMIC DNA]</scope>
    <source>
        <strain evidence="1 2">MACB1020</strain>
    </source>
</reference>
<dbReference type="Proteomes" id="UP000196803">
    <property type="component" value="Unassembled WGS sequence"/>
</dbReference>